<evidence type="ECO:0000313" key="5">
    <source>
        <dbReference type="EMBL" id="CAV18387.1"/>
    </source>
</evidence>
<dbReference type="Gene3D" id="1.10.10.10">
    <property type="entry name" value="Winged helix-like DNA-binding domain superfamily/Winged helix DNA-binding domain"/>
    <property type="match status" value="1"/>
</dbReference>
<dbReference type="Pfam" id="PF00392">
    <property type="entry name" value="GntR"/>
    <property type="match status" value="1"/>
</dbReference>
<dbReference type="InterPro" id="IPR008920">
    <property type="entry name" value="TF_FadR/GntR_C"/>
</dbReference>
<keyword evidence="3" id="KW-0804">Transcription</keyword>
<dbReference type="STRING" id="575788.VS_1250"/>
<evidence type="ECO:0000313" key="6">
    <source>
        <dbReference type="Proteomes" id="UP000009100"/>
    </source>
</evidence>
<dbReference type="InterPro" id="IPR000524">
    <property type="entry name" value="Tscrpt_reg_HTH_GntR"/>
</dbReference>
<dbReference type="CDD" id="cd07377">
    <property type="entry name" value="WHTH_GntR"/>
    <property type="match status" value="1"/>
</dbReference>
<dbReference type="GO" id="GO:0003677">
    <property type="term" value="F:DNA binding"/>
    <property type="evidence" value="ECO:0007669"/>
    <property type="project" value="UniProtKB-KW"/>
</dbReference>
<keyword evidence="1" id="KW-0805">Transcription regulation</keyword>
<dbReference type="InterPro" id="IPR036388">
    <property type="entry name" value="WH-like_DNA-bd_sf"/>
</dbReference>
<dbReference type="SMART" id="SM00895">
    <property type="entry name" value="FCD"/>
    <property type="match status" value="1"/>
</dbReference>
<reference evidence="5 6" key="1">
    <citation type="submission" date="2009-02" db="EMBL/GenBank/DDBJ databases">
        <title>Vibrio splendidus str. LGP32 complete genome.</title>
        <authorList>
            <person name="Mazel D."/>
            <person name="Le Roux F."/>
        </authorList>
    </citation>
    <scope>NUCLEOTIDE SEQUENCE [LARGE SCALE GENOMIC DNA]</scope>
    <source>
        <strain evidence="5 6">LGP32</strain>
    </source>
</reference>
<dbReference type="SUPFAM" id="SSF46785">
    <property type="entry name" value="Winged helix' DNA-binding domain"/>
    <property type="match status" value="1"/>
</dbReference>
<proteinExistence type="predicted"/>
<name>B7VN39_VIBA3</name>
<evidence type="ECO:0000256" key="1">
    <source>
        <dbReference type="ARBA" id="ARBA00023015"/>
    </source>
</evidence>
<accession>B7VN39</accession>
<dbReference type="InterPro" id="IPR011711">
    <property type="entry name" value="GntR_C"/>
</dbReference>
<protein>
    <submittedName>
        <fullName evidence="5">Transcriptional regulator</fullName>
    </submittedName>
</protein>
<dbReference type="EMBL" id="FM954972">
    <property type="protein sequence ID" value="CAV18387.1"/>
    <property type="molecule type" value="Genomic_DNA"/>
</dbReference>
<gene>
    <name evidence="5" type="ordered locus">VS_1250</name>
</gene>
<dbReference type="PANTHER" id="PTHR43537">
    <property type="entry name" value="TRANSCRIPTIONAL REGULATOR, GNTR FAMILY"/>
    <property type="match status" value="1"/>
</dbReference>
<sequence>MVYMAIFSLVADSSRRIHVQVARQIARKILSGELKEKEKLPSEMELCEVFGVSRTALRESTKLLSAKGLIESKPKVGTHIRPRTQWHFLDPQLLDWIQDLEDTKPFLSQFLGLRKAIDPEACALAASNATVEQRKELSILFQKMTIAANGFDYEEWTTNDHLFHQTIFLSTGNQFYIPFANILSTIFKQFIDHSAEGGRFCLEEHKAIYDAIMSGNANQARIASQALLDDENQKLSRVELAIA</sequence>
<dbReference type="PANTHER" id="PTHR43537:SF44">
    <property type="entry name" value="GNTR FAMILY REGULATORY PROTEIN"/>
    <property type="match status" value="1"/>
</dbReference>
<evidence type="ECO:0000259" key="4">
    <source>
        <dbReference type="PROSITE" id="PS50949"/>
    </source>
</evidence>
<dbReference type="SUPFAM" id="SSF48008">
    <property type="entry name" value="GntR ligand-binding domain-like"/>
    <property type="match status" value="1"/>
</dbReference>
<dbReference type="PROSITE" id="PS50949">
    <property type="entry name" value="HTH_GNTR"/>
    <property type="match status" value="1"/>
</dbReference>
<dbReference type="AlphaFoldDB" id="B7VN39"/>
<evidence type="ECO:0000256" key="3">
    <source>
        <dbReference type="ARBA" id="ARBA00023163"/>
    </source>
</evidence>
<organism evidence="5 6">
    <name type="scientific">Vibrio atlanticus (strain LGP32)</name>
    <name type="common">Vibrio splendidus (strain Mel32)</name>
    <dbReference type="NCBI Taxonomy" id="575788"/>
    <lineage>
        <taxon>Bacteria</taxon>
        <taxon>Pseudomonadati</taxon>
        <taxon>Pseudomonadota</taxon>
        <taxon>Gammaproteobacteria</taxon>
        <taxon>Vibrionales</taxon>
        <taxon>Vibrionaceae</taxon>
        <taxon>Vibrio</taxon>
    </lineage>
</organism>
<dbReference type="Gene3D" id="1.20.120.530">
    <property type="entry name" value="GntR ligand-binding domain-like"/>
    <property type="match status" value="1"/>
</dbReference>
<keyword evidence="2" id="KW-0238">DNA-binding</keyword>
<dbReference type="GO" id="GO:0003700">
    <property type="term" value="F:DNA-binding transcription factor activity"/>
    <property type="evidence" value="ECO:0007669"/>
    <property type="project" value="InterPro"/>
</dbReference>
<dbReference type="HOGENOM" id="CLU_017584_9_4_6"/>
<dbReference type="Pfam" id="PF07729">
    <property type="entry name" value="FCD"/>
    <property type="match status" value="1"/>
</dbReference>
<feature type="domain" description="HTH gntR-type" evidence="4">
    <location>
        <begin position="15"/>
        <end position="83"/>
    </location>
</feature>
<evidence type="ECO:0000256" key="2">
    <source>
        <dbReference type="ARBA" id="ARBA00023125"/>
    </source>
</evidence>
<dbReference type="InterPro" id="IPR036390">
    <property type="entry name" value="WH_DNA-bd_sf"/>
</dbReference>
<dbReference type="PRINTS" id="PR00035">
    <property type="entry name" value="HTHGNTR"/>
</dbReference>
<dbReference type="SMART" id="SM00345">
    <property type="entry name" value="HTH_GNTR"/>
    <property type="match status" value="1"/>
</dbReference>
<dbReference type="KEGG" id="vsp:VS_1250"/>
<dbReference type="eggNOG" id="COG2186">
    <property type="taxonomic scope" value="Bacteria"/>
</dbReference>
<dbReference type="Proteomes" id="UP000009100">
    <property type="component" value="Chromosome 1"/>
</dbReference>